<sequence>MPQMASKRADEGVFERYLLLQIEITLAETAFPSARERDLVSYFFERNEPREVQQEKKVEEEVEEEEARLSK</sequence>
<keyword evidence="3" id="KW-1185">Reference proteome</keyword>
<evidence type="ECO:0000313" key="2">
    <source>
        <dbReference type="EMBL" id="KAL2711737.1"/>
    </source>
</evidence>
<dbReference type="AlphaFoldDB" id="A0ABD1ZTN5"/>
<feature type="compositionally biased region" description="Acidic residues" evidence="1">
    <location>
        <begin position="60"/>
        <end position="71"/>
    </location>
</feature>
<dbReference type="EMBL" id="JAUDFV010000173">
    <property type="protein sequence ID" value="KAL2711737.1"/>
    <property type="molecule type" value="Genomic_DNA"/>
</dbReference>
<proteinExistence type="predicted"/>
<comment type="caution">
    <text evidence="2">The sequence shown here is derived from an EMBL/GenBank/DDBJ whole genome shotgun (WGS) entry which is preliminary data.</text>
</comment>
<evidence type="ECO:0000313" key="3">
    <source>
        <dbReference type="Proteomes" id="UP001607302"/>
    </source>
</evidence>
<organism evidence="2 3">
    <name type="scientific">Vespula squamosa</name>
    <name type="common">Southern yellow jacket</name>
    <name type="synonym">Wasp</name>
    <dbReference type="NCBI Taxonomy" id="30214"/>
    <lineage>
        <taxon>Eukaryota</taxon>
        <taxon>Metazoa</taxon>
        <taxon>Ecdysozoa</taxon>
        <taxon>Arthropoda</taxon>
        <taxon>Hexapoda</taxon>
        <taxon>Insecta</taxon>
        <taxon>Pterygota</taxon>
        <taxon>Neoptera</taxon>
        <taxon>Endopterygota</taxon>
        <taxon>Hymenoptera</taxon>
        <taxon>Apocrita</taxon>
        <taxon>Aculeata</taxon>
        <taxon>Vespoidea</taxon>
        <taxon>Vespidae</taxon>
        <taxon>Vespinae</taxon>
        <taxon>Vespula</taxon>
    </lineage>
</organism>
<evidence type="ECO:0000256" key="1">
    <source>
        <dbReference type="SAM" id="MobiDB-lite"/>
    </source>
</evidence>
<name>A0ABD1ZTN5_VESSQ</name>
<reference evidence="2 3" key="1">
    <citation type="journal article" date="2024" name="Ann. Entomol. Soc. Am.">
        <title>Genomic analyses of the southern and eastern yellowjacket wasps (Hymenoptera: Vespidae) reveal evolutionary signatures of social life.</title>
        <authorList>
            <person name="Catto M.A."/>
            <person name="Caine P.B."/>
            <person name="Orr S.E."/>
            <person name="Hunt B.G."/>
            <person name="Goodisman M.A.D."/>
        </authorList>
    </citation>
    <scope>NUCLEOTIDE SEQUENCE [LARGE SCALE GENOMIC DNA]</scope>
    <source>
        <strain evidence="2">233</strain>
        <tissue evidence="2">Head and thorax</tissue>
    </source>
</reference>
<gene>
    <name evidence="2" type="ORF">V1478_018758</name>
</gene>
<accession>A0ABD1ZTN5</accession>
<feature type="region of interest" description="Disordered" evidence="1">
    <location>
        <begin position="51"/>
        <end position="71"/>
    </location>
</feature>
<protein>
    <submittedName>
        <fullName evidence="2">Uncharacterized protein</fullName>
    </submittedName>
</protein>
<dbReference type="Proteomes" id="UP001607302">
    <property type="component" value="Unassembled WGS sequence"/>
</dbReference>